<dbReference type="AlphaFoldDB" id="A0A0D5A2W4"/>
<name>A0A0D5A2W4_PROMR</name>
<organism evidence="1">
    <name type="scientific">Prochlorococcus marinus str. P0902-H212</name>
    <dbReference type="NCBI Taxonomy" id="1620696"/>
    <lineage>
        <taxon>Bacteria</taxon>
        <taxon>Bacillati</taxon>
        <taxon>Cyanobacteriota</taxon>
        <taxon>Cyanophyceae</taxon>
        <taxon>Synechococcales</taxon>
        <taxon>Prochlorococcaceae</taxon>
        <taxon>Prochlorococcus</taxon>
    </lineage>
</organism>
<gene>
    <name evidence="1" type="ORF">FA02_0265</name>
</gene>
<sequence>MSAEVFVRPAFGKWSNIKAKGETNSIYKEGGSNKCISKSQASIFGAALGGIFGNKISGGKRVGTAAGIATGAFIGGLLSGCNDSSTIIALSEPVYKYPERWSEVKARGWAIIKP</sequence>
<reference evidence="1" key="1">
    <citation type="submission" date="2014-06" db="EMBL/GenBank/DDBJ databases">
        <authorList>
            <person name="Berube P.M."/>
        </authorList>
    </citation>
    <scope>NUCLEOTIDE SEQUENCE</scope>
    <source>
        <strain evidence="1">P0902-H212</strain>
    </source>
</reference>
<evidence type="ECO:0000313" key="1">
    <source>
        <dbReference type="EMBL" id="AJW30531.1"/>
    </source>
</evidence>
<protein>
    <recommendedName>
        <fullName evidence="2">Glycine zipper 2TM domain-containing protein</fullName>
    </recommendedName>
</protein>
<evidence type="ECO:0008006" key="2">
    <source>
        <dbReference type="Google" id="ProtNLM"/>
    </source>
</evidence>
<proteinExistence type="predicted"/>
<accession>A0A0D5A2W4</accession>
<dbReference type="EMBL" id="KJ947870">
    <property type="protein sequence ID" value="AJW30531.1"/>
    <property type="molecule type" value="Genomic_DNA"/>
</dbReference>